<organism evidence="2 3">
    <name type="scientific">Kwoniella dendrophila CBS 6074</name>
    <dbReference type="NCBI Taxonomy" id="1295534"/>
    <lineage>
        <taxon>Eukaryota</taxon>
        <taxon>Fungi</taxon>
        <taxon>Dikarya</taxon>
        <taxon>Basidiomycota</taxon>
        <taxon>Agaricomycotina</taxon>
        <taxon>Tremellomycetes</taxon>
        <taxon>Tremellales</taxon>
        <taxon>Cryptococcaceae</taxon>
        <taxon>Kwoniella</taxon>
    </lineage>
</organism>
<feature type="transmembrane region" description="Helical" evidence="1">
    <location>
        <begin position="46"/>
        <end position="69"/>
    </location>
</feature>
<dbReference type="AlphaFoldDB" id="A0AAX4JQ88"/>
<dbReference type="Proteomes" id="UP001355207">
    <property type="component" value="Chromosome 2"/>
</dbReference>
<keyword evidence="1" id="KW-1133">Transmembrane helix</keyword>
<keyword evidence="3" id="KW-1185">Reference proteome</keyword>
<keyword evidence="1" id="KW-0472">Membrane</keyword>
<reference evidence="2 3" key="1">
    <citation type="submission" date="2024-01" db="EMBL/GenBank/DDBJ databases">
        <title>Comparative genomics of Cryptococcus and Kwoniella reveals pathogenesis evolution and contrasting modes of karyotype evolution via chromosome fusion or intercentromeric recombination.</title>
        <authorList>
            <person name="Coelho M.A."/>
            <person name="David-Palma M."/>
            <person name="Shea T."/>
            <person name="Bowers K."/>
            <person name="McGinley-Smith S."/>
            <person name="Mohammad A.W."/>
            <person name="Gnirke A."/>
            <person name="Yurkov A.M."/>
            <person name="Nowrousian M."/>
            <person name="Sun S."/>
            <person name="Cuomo C.A."/>
            <person name="Heitman J."/>
        </authorList>
    </citation>
    <scope>NUCLEOTIDE SEQUENCE [LARGE SCALE GENOMIC DNA]</scope>
    <source>
        <strain evidence="2 3">CBS 6074</strain>
    </source>
</reference>
<name>A0AAX4JQ88_9TREE</name>
<evidence type="ECO:0000256" key="1">
    <source>
        <dbReference type="SAM" id="Phobius"/>
    </source>
</evidence>
<evidence type="ECO:0000313" key="3">
    <source>
        <dbReference type="Proteomes" id="UP001355207"/>
    </source>
</evidence>
<feature type="transmembrane region" description="Helical" evidence="1">
    <location>
        <begin position="181"/>
        <end position="204"/>
    </location>
</feature>
<feature type="transmembrane region" description="Helical" evidence="1">
    <location>
        <begin position="81"/>
        <end position="101"/>
    </location>
</feature>
<dbReference type="EMBL" id="CP144099">
    <property type="protein sequence ID" value="WWC86715.1"/>
    <property type="molecule type" value="Genomic_DNA"/>
</dbReference>
<evidence type="ECO:0000313" key="2">
    <source>
        <dbReference type="EMBL" id="WWC86715.1"/>
    </source>
</evidence>
<proteinExistence type="predicted"/>
<protein>
    <recommendedName>
        <fullName evidence="4">Tetraspanin</fullName>
    </recommendedName>
</protein>
<evidence type="ECO:0008006" key="4">
    <source>
        <dbReference type="Google" id="ProtNLM"/>
    </source>
</evidence>
<gene>
    <name evidence="2" type="ORF">L201_001593</name>
</gene>
<dbReference type="RefSeq" id="XP_066073478.1">
    <property type="nucleotide sequence ID" value="XM_066217381.1"/>
</dbReference>
<sequence length="225" mass="25230">MKRLIIIWAFLDFCLLTAGVLSIVSAIQFSKPEHLILSLIRSKINFHLIGITLGSAYIFGFILSIPAILYSINNSSLLKLLNVWLVAIATLTLGFASYIWFFSLQQINNFYKIWLNQNISVHQSIQDEFKCCGYFNGTSSGGFKTPLGFCEDPSFAVNQIGCQSFITSSKSPGSDYTLENIFTTIYGFEFIIGFCFLATVCIINERQTVVRFKRIDEKRGGGGFV</sequence>
<accession>A0AAX4JQ88</accession>
<keyword evidence="1" id="KW-0812">Transmembrane</keyword>
<dbReference type="GeneID" id="91092265"/>